<dbReference type="AlphaFoldDB" id="A0A4V5LSD4"/>
<evidence type="ECO:0000313" key="2">
    <source>
        <dbReference type="Proteomes" id="UP000309673"/>
    </source>
</evidence>
<accession>A0A4V5LSD4</accession>
<organism evidence="1 2">
    <name type="scientific">Cohnella pontilimi</name>
    <dbReference type="NCBI Taxonomy" id="2564100"/>
    <lineage>
        <taxon>Bacteria</taxon>
        <taxon>Bacillati</taxon>
        <taxon>Bacillota</taxon>
        <taxon>Bacilli</taxon>
        <taxon>Bacillales</taxon>
        <taxon>Paenibacillaceae</taxon>
        <taxon>Cohnella</taxon>
    </lineage>
</organism>
<protein>
    <recommendedName>
        <fullName evidence="3">Phage protein D</fullName>
    </recommendedName>
</protein>
<evidence type="ECO:0008006" key="3">
    <source>
        <dbReference type="Google" id="ProtNLM"/>
    </source>
</evidence>
<dbReference type="RefSeq" id="WP_136777048.1">
    <property type="nucleotide sequence ID" value="NZ_SUPK01000003.1"/>
</dbReference>
<sequence length="319" mass="33121">MRPIVHVRSLAGLPGAPPLPLSYLRMCRSAAWPAGQAELECSSAAEPPAAGDKVLIEGGSGAGPVRRLFTGRVLRSRQWPDGTRLIVEEATGPLTRLRIDESIASGNARQAITELCKKAGVEASVEGPGALLPSYAMMSNQSAMDHILRLARMSGMMAGTDVEGKLRVRMPLPVPGGVILRPQDSVIGFRADDDPDEPAGGAVSGDGALGLRGSDAHSWVLQSLSGITAGDAKPPVHMPGIKTAADAAQAFAYEKMRLAEARKRRTLTIAAAPPADLGEVILLSGFGEGDGPARVVGVELRWGAATGLVSRLDLHGIGG</sequence>
<dbReference type="EMBL" id="SUPK01000003">
    <property type="protein sequence ID" value="TJY42629.1"/>
    <property type="molecule type" value="Genomic_DNA"/>
</dbReference>
<name>A0A4V5LSD4_9BACL</name>
<dbReference type="SUPFAM" id="SSF69279">
    <property type="entry name" value="Phage tail proteins"/>
    <property type="match status" value="1"/>
</dbReference>
<keyword evidence="2" id="KW-1185">Reference proteome</keyword>
<evidence type="ECO:0000313" key="1">
    <source>
        <dbReference type="EMBL" id="TJY42629.1"/>
    </source>
</evidence>
<comment type="caution">
    <text evidence="1">The sequence shown here is derived from an EMBL/GenBank/DDBJ whole genome shotgun (WGS) entry which is preliminary data.</text>
</comment>
<gene>
    <name evidence="1" type="ORF">E5161_07185</name>
</gene>
<reference evidence="1 2" key="1">
    <citation type="submission" date="2019-04" db="EMBL/GenBank/DDBJ databases">
        <title>Cohnella sp. nov., isolated from soil.</title>
        <authorList>
            <person name="Kim W."/>
        </authorList>
    </citation>
    <scope>NUCLEOTIDE SEQUENCE [LARGE SCALE GENOMIC DNA]</scope>
    <source>
        <strain evidence="1 2">CAU 1483</strain>
    </source>
</reference>
<proteinExistence type="predicted"/>
<dbReference type="OrthoDB" id="4821150at2"/>
<dbReference type="Proteomes" id="UP000309673">
    <property type="component" value="Unassembled WGS sequence"/>
</dbReference>